<dbReference type="Pfam" id="PF08428">
    <property type="entry name" value="Rib"/>
    <property type="match status" value="3"/>
</dbReference>
<feature type="domain" description="Rib" evidence="2">
    <location>
        <begin position="7"/>
        <end position="83"/>
    </location>
</feature>
<dbReference type="OrthoDB" id="2085791at2"/>
<dbReference type="RefSeq" id="WP_056993802.1">
    <property type="nucleotide sequence ID" value="NZ_JQBA01000005.1"/>
</dbReference>
<dbReference type="Gene3D" id="3.10.20.890">
    <property type="match status" value="1"/>
</dbReference>
<gene>
    <name evidence="3" type="ORF">IV41_GL001537</name>
</gene>
<feature type="domain" description="Rib" evidence="2">
    <location>
        <begin position="96"/>
        <end position="176"/>
    </location>
</feature>
<dbReference type="PATRIC" id="fig|148604.4.peg.1583"/>
<protein>
    <recommendedName>
        <fullName evidence="2">Rib domain-containing protein</fullName>
    </recommendedName>
</protein>
<feature type="region of interest" description="Disordered" evidence="1">
    <location>
        <begin position="323"/>
        <end position="360"/>
    </location>
</feature>
<dbReference type="InterPro" id="IPR012706">
    <property type="entry name" value="Rib_alpha_Esp_rpt"/>
</dbReference>
<name>A0A0R2H4W3_9LACO</name>
<evidence type="ECO:0000313" key="4">
    <source>
        <dbReference type="Proteomes" id="UP000051639"/>
    </source>
</evidence>
<dbReference type="Proteomes" id="UP000051639">
    <property type="component" value="Unassembled WGS sequence"/>
</dbReference>
<evidence type="ECO:0000313" key="3">
    <source>
        <dbReference type="EMBL" id="KRN45132.1"/>
    </source>
</evidence>
<sequence length="360" mass="38612">MVTKDEAGRYNLQGGKITVDKRTTLTPAQAQAAVVNNADLPSDAQYSWAKTPDLTTAGDKSGQVTVTYADGSKTTVDVTVHVNTDAETYDLIANQDRQQLSIQTGNKPDVNQAVNPTDRNGKQLPDGTQFAWVNEQEPDTDVKFKEGETSRNVPGTVKVTYPDGTNDTVTIQFNVIKDPLQNKQYKVAANPDAKTSINRAGALVDAKGQELTGRQDQKALNNTVIVTNSTTQATGLPDGAAVEWVAKPDLSKAKPGADVKGTVRVAYGDNSTSAEVEITVHYQGQNELYQLTDKGGTKVNQEGQLVDNQGKALEKQDFGQTLTVTDPTDQAPKTLPAGTTVTRVDHNKLTPGSDATIRRS</sequence>
<feature type="domain" description="Rib" evidence="2">
    <location>
        <begin position="219"/>
        <end position="281"/>
    </location>
</feature>
<reference evidence="3 4" key="1">
    <citation type="journal article" date="2015" name="Genome Announc.">
        <title>Expanding the biotechnology potential of lactobacilli through comparative genomics of 213 strains and associated genera.</title>
        <authorList>
            <person name="Sun Z."/>
            <person name="Harris H.M."/>
            <person name="McCann A."/>
            <person name="Guo C."/>
            <person name="Argimon S."/>
            <person name="Zhang W."/>
            <person name="Yang X."/>
            <person name="Jeffery I.B."/>
            <person name="Cooney J.C."/>
            <person name="Kagawa T.F."/>
            <person name="Liu W."/>
            <person name="Song Y."/>
            <person name="Salvetti E."/>
            <person name="Wrobel A."/>
            <person name="Rasinkangas P."/>
            <person name="Parkhill J."/>
            <person name="Rea M.C."/>
            <person name="O'Sullivan O."/>
            <person name="Ritari J."/>
            <person name="Douillard F.P."/>
            <person name="Paul Ross R."/>
            <person name="Yang R."/>
            <person name="Briner A.E."/>
            <person name="Felis G.E."/>
            <person name="de Vos W.M."/>
            <person name="Barrangou R."/>
            <person name="Klaenhammer T.R."/>
            <person name="Caufield P.W."/>
            <person name="Cui Y."/>
            <person name="Zhang H."/>
            <person name="O'Toole P.W."/>
        </authorList>
    </citation>
    <scope>NUCLEOTIDE SEQUENCE [LARGE SCALE GENOMIC DNA]</scope>
    <source>
        <strain evidence="3 4">DSM 14792</strain>
    </source>
</reference>
<accession>A0A0R2H4W3</accession>
<keyword evidence="4" id="KW-1185">Reference proteome</keyword>
<evidence type="ECO:0000259" key="2">
    <source>
        <dbReference type="Pfam" id="PF08428"/>
    </source>
</evidence>
<dbReference type="EMBL" id="JQBA01000005">
    <property type="protein sequence ID" value="KRN45132.1"/>
    <property type="molecule type" value="Genomic_DNA"/>
</dbReference>
<organism evidence="3 4">
    <name type="scientific">Limosilactobacillus ingluviei</name>
    <dbReference type="NCBI Taxonomy" id="148604"/>
    <lineage>
        <taxon>Bacteria</taxon>
        <taxon>Bacillati</taxon>
        <taxon>Bacillota</taxon>
        <taxon>Bacilli</taxon>
        <taxon>Lactobacillales</taxon>
        <taxon>Lactobacillaceae</taxon>
        <taxon>Limosilactobacillus</taxon>
    </lineage>
</organism>
<dbReference type="NCBIfam" id="TIGR02331">
    <property type="entry name" value="rib_alpha"/>
    <property type="match status" value="1"/>
</dbReference>
<dbReference type="InterPro" id="IPR059115">
    <property type="entry name" value="Rib"/>
</dbReference>
<comment type="caution">
    <text evidence="3">The sequence shown here is derived from an EMBL/GenBank/DDBJ whole genome shotgun (WGS) entry which is preliminary data.</text>
</comment>
<evidence type="ECO:0000256" key="1">
    <source>
        <dbReference type="SAM" id="MobiDB-lite"/>
    </source>
</evidence>
<dbReference type="AlphaFoldDB" id="A0A0R2H4W3"/>
<proteinExistence type="predicted"/>